<dbReference type="EMBL" id="ML210325">
    <property type="protein sequence ID" value="TFK19780.1"/>
    <property type="molecule type" value="Genomic_DNA"/>
</dbReference>
<reference evidence="1 2" key="1">
    <citation type="journal article" date="2019" name="Nat. Ecol. Evol.">
        <title>Megaphylogeny resolves global patterns of mushroom evolution.</title>
        <authorList>
            <person name="Varga T."/>
            <person name="Krizsan K."/>
            <person name="Foldi C."/>
            <person name="Dima B."/>
            <person name="Sanchez-Garcia M."/>
            <person name="Sanchez-Ramirez S."/>
            <person name="Szollosi G.J."/>
            <person name="Szarkandi J.G."/>
            <person name="Papp V."/>
            <person name="Albert L."/>
            <person name="Andreopoulos W."/>
            <person name="Angelini C."/>
            <person name="Antonin V."/>
            <person name="Barry K.W."/>
            <person name="Bougher N.L."/>
            <person name="Buchanan P."/>
            <person name="Buyck B."/>
            <person name="Bense V."/>
            <person name="Catcheside P."/>
            <person name="Chovatia M."/>
            <person name="Cooper J."/>
            <person name="Damon W."/>
            <person name="Desjardin D."/>
            <person name="Finy P."/>
            <person name="Geml J."/>
            <person name="Haridas S."/>
            <person name="Hughes K."/>
            <person name="Justo A."/>
            <person name="Karasinski D."/>
            <person name="Kautmanova I."/>
            <person name="Kiss B."/>
            <person name="Kocsube S."/>
            <person name="Kotiranta H."/>
            <person name="LaButti K.M."/>
            <person name="Lechner B.E."/>
            <person name="Liimatainen K."/>
            <person name="Lipzen A."/>
            <person name="Lukacs Z."/>
            <person name="Mihaltcheva S."/>
            <person name="Morgado L.N."/>
            <person name="Niskanen T."/>
            <person name="Noordeloos M.E."/>
            <person name="Ohm R.A."/>
            <person name="Ortiz-Santana B."/>
            <person name="Ovrebo C."/>
            <person name="Racz N."/>
            <person name="Riley R."/>
            <person name="Savchenko A."/>
            <person name="Shiryaev A."/>
            <person name="Soop K."/>
            <person name="Spirin V."/>
            <person name="Szebenyi C."/>
            <person name="Tomsovsky M."/>
            <person name="Tulloss R.E."/>
            <person name="Uehling J."/>
            <person name="Grigoriev I.V."/>
            <person name="Vagvolgyi C."/>
            <person name="Papp T."/>
            <person name="Martin F.M."/>
            <person name="Miettinen O."/>
            <person name="Hibbett D.S."/>
            <person name="Nagy L.G."/>
        </authorList>
    </citation>
    <scope>NUCLEOTIDE SEQUENCE [LARGE SCALE GENOMIC DNA]</scope>
    <source>
        <strain evidence="1 2">CBS 121175</strain>
    </source>
</reference>
<evidence type="ECO:0000313" key="1">
    <source>
        <dbReference type="EMBL" id="TFK19780.1"/>
    </source>
</evidence>
<dbReference type="AlphaFoldDB" id="A0A5C3KI46"/>
<keyword evidence="2" id="KW-1185">Reference proteome</keyword>
<protein>
    <submittedName>
        <fullName evidence="1">Uncharacterized protein</fullName>
    </submittedName>
</protein>
<dbReference type="Proteomes" id="UP000307440">
    <property type="component" value="Unassembled WGS sequence"/>
</dbReference>
<name>A0A5C3KI46_COPMA</name>
<sequence>MNSQLSNLDIAFQSLCINAGPCVPDYDTVVNMARLIAAKLLATGQLAPFSEPSAGQDELLRSVLNNVQGGAEWNALNVALQSNTDNTGINAAVQEGYFRAFVAKACALEIEERFNGFRLSDYINF</sequence>
<accession>A0A5C3KI46</accession>
<organism evidence="1 2">
    <name type="scientific">Coprinopsis marcescibilis</name>
    <name type="common">Agaric fungus</name>
    <name type="synonym">Psathyrella marcescibilis</name>
    <dbReference type="NCBI Taxonomy" id="230819"/>
    <lineage>
        <taxon>Eukaryota</taxon>
        <taxon>Fungi</taxon>
        <taxon>Dikarya</taxon>
        <taxon>Basidiomycota</taxon>
        <taxon>Agaricomycotina</taxon>
        <taxon>Agaricomycetes</taxon>
        <taxon>Agaricomycetidae</taxon>
        <taxon>Agaricales</taxon>
        <taxon>Agaricineae</taxon>
        <taxon>Psathyrellaceae</taxon>
        <taxon>Coprinopsis</taxon>
    </lineage>
</organism>
<evidence type="ECO:0000313" key="2">
    <source>
        <dbReference type="Proteomes" id="UP000307440"/>
    </source>
</evidence>
<proteinExistence type="predicted"/>
<gene>
    <name evidence="1" type="ORF">FA15DRAFT_659609</name>
</gene>